<dbReference type="GO" id="GO:0016987">
    <property type="term" value="F:sigma factor activity"/>
    <property type="evidence" value="ECO:0007669"/>
    <property type="project" value="UniProtKB-KW"/>
</dbReference>
<dbReference type="Pfam" id="PF04542">
    <property type="entry name" value="Sigma70_r2"/>
    <property type="match status" value="1"/>
</dbReference>
<reference evidence="7 8" key="1">
    <citation type="submission" date="2018-07" db="EMBL/GenBank/DDBJ databases">
        <title>Chitinophaga K2CV101002-2 sp. nov., isolated from a monsoon evergreen broad-leaved forest soil.</title>
        <authorList>
            <person name="Lv Y."/>
        </authorList>
    </citation>
    <scope>NUCLEOTIDE SEQUENCE [LARGE SCALE GENOMIC DNA]</scope>
    <source>
        <strain evidence="7 8">GDMCC 1.1288</strain>
    </source>
</reference>
<keyword evidence="3" id="KW-0731">Sigma factor</keyword>
<evidence type="ECO:0000256" key="4">
    <source>
        <dbReference type="ARBA" id="ARBA00023163"/>
    </source>
</evidence>
<evidence type="ECO:0000313" key="8">
    <source>
        <dbReference type="Proteomes" id="UP000260644"/>
    </source>
</evidence>
<dbReference type="EMBL" id="QPMM01000019">
    <property type="protein sequence ID" value="RFS18777.1"/>
    <property type="molecule type" value="Genomic_DNA"/>
</dbReference>
<dbReference type="GO" id="GO:0006352">
    <property type="term" value="P:DNA-templated transcription initiation"/>
    <property type="evidence" value="ECO:0007669"/>
    <property type="project" value="InterPro"/>
</dbReference>
<dbReference type="OrthoDB" id="655312at2"/>
<comment type="similarity">
    <text evidence="1">Belongs to the sigma-70 factor family. ECF subfamily.</text>
</comment>
<gene>
    <name evidence="7" type="ORF">DVR12_26630</name>
</gene>
<dbReference type="NCBIfam" id="TIGR02937">
    <property type="entry name" value="sigma70-ECF"/>
    <property type="match status" value="1"/>
</dbReference>
<dbReference type="Gene3D" id="1.10.10.10">
    <property type="entry name" value="Winged helix-like DNA-binding domain superfamily/Winged helix DNA-binding domain"/>
    <property type="match status" value="1"/>
</dbReference>
<sequence>MMEISDQYLLTQIARKDLKCFESFMFRYEERVYNFVLKLVKLPELAEEITQDTFIKIWENAGKLSDLQSIPAWLYTTSKNHSLNMLKQMAARYFRETTYSASLPQTSDEGETAHEYKNLLFSFANHLPPKRREIFLLKIEKGLTNEEIGNQLHISPHTVKSQLQKSFFTIRQLLSDNITIVLILLYYRSEDFF</sequence>
<evidence type="ECO:0000256" key="3">
    <source>
        <dbReference type="ARBA" id="ARBA00023082"/>
    </source>
</evidence>
<dbReference type="Proteomes" id="UP000260644">
    <property type="component" value="Unassembled WGS sequence"/>
</dbReference>
<dbReference type="InterPro" id="IPR013325">
    <property type="entry name" value="RNA_pol_sigma_r2"/>
</dbReference>
<dbReference type="InterPro" id="IPR014284">
    <property type="entry name" value="RNA_pol_sigma-70_dom"/>
</dbReference>
<evidence type="ECO:0008006" key="9">
    <source>
        <dbReference type="Google" id="ProtNLM"/>
    </source>
</evidence>
<accession>A0A3E1Y2N6</accession>
<keyword evidence="4" id="KW-0804">Transcription</keyword>
<evidence type="ECO:0000259" key="5">
    <source>
        <dbReference type="Pfam" id="PF04542"/>
    </source>
</evidence>
<dbReference type="InterPro" id="IPR013249">
    <property type="entry name" value="RNA_pol_sigma70_r4_t2"/>
</dbReference>
<keyword evidence="8" id="KW-1185">Reference proteome</keyword>
<evidence type="ECO:0000259" key="6">
    <source>
        <dbReference type="Pfam" id="PF08281"/>
    </source>
</evidence>
<name>A0A3E1Y2N6_9BACT</name>
<proteinExistence type="inferred from homology"/>
<evidence type="ECO:0000256" key="1">
    <source>
        <dbReference type="ARBA" id="ARBA00010641"/>
    </source>
</evidence>
<dbReference type="SUPFAM" id="SSF88946">
    <property type="entry name" value="Sigma2 domain of RNA polymerase sigma factors"/>
    <property type="match status" value="1"/>
</dbReference>
<dbReference type="SUPFAM" id="SSF88659">
    <property type="entry name" value="Sigma3 and sigma4 domains of RNA polymerase sigma factors"/>
    <property type="match status" value="1"/>
</dbReference>
<dbReference type="InterPro" id="IPR007627">
    <property type="entry name" value="RNA_pol_sigma70_r2"/>
</dbReference>
<dbReference type="Gene3D" id="1.10.1740.10">
    <property type="match status" value="1"/>
</dbReference>
<keyword evidence="2" id="KW-0805">Transcription regulation</keyword>
<dbReference type="Pfam" id="PF08281">
    <property type="entry name" value="Sigma70_r4_2"/>
    <property type="match status" value="1"/>
</dbReference>
<dbReference type="RefSeq" id="WP_116978864.1">
    <property type="nucleotide sequence ID" value="NZ_QPMM01000019.1"/>
</dbReference>
<protein>
    <recommendedName>
        <fullName evidence="9">RNA polymerase sigma-70 factor</fullName>
    </recommendedName>
</protein>
<dbReference type="InterPro" id="IPR039425">
    <property type="entry name" value="RNA_pol_sigma-70-like"/>
</dbReference>
<evidence type="ECO:0000256" key="2">
    <source>
        <dbReference type="ARBA" id="ARBA00023015"/>
    </source>
</evidence>
<dbReference type="InterPro" id="IPR036388">
    <property type="entry name" value="WH-like_DNA-bd_sf"/>
</dbReference>
<dbReference type="PANTHER" id="PTHR43133">
    <property type="entry name" value="RNA POLYMERASE ECF-TYPE SIGMA FACTO"/>
    <property type="match status" value="1"/>
</dbReference>
<dbReference type="AlphaFoldDB" id="A0A3E1Y2N6"/>
<dbReference type="InterPro" id="IPR013324">
    <property type="entry name" value="RNA_pol_sigma_r3/r4-like"/>
</dbReference>
<feature type="domain" description="RNA polymerase sigma-70 region 2" evidence="5">
    <location>
        <begin position="27"/>
        <end position="88"/>
    </location>
</feature>
<organism evidence="7 8">
    <name type="scientific">Chitinophaga silvatica</name>
    <dbReference type="NCBI Taxonomy" id="2282649"/>
    <lineage>
        <taxon>Bacteria</taxon>
        <taxon>Pseudomonadati</taxon>
        <taxon>Bacteroidota</taxon>
        <taxon>Chitinophagia</taxon>
        <taxon>Chitinophagales</taxon>
        <taxon>Chitinophagaceae</taxon>
        <taxon>Chitinophaga</taxon>
    </lineage>
</organism>
<feature type="domain" description="RNA polymerase sigma factor 70 region 4 type 2" evidence="6">
    <location>
        <begin position="125"/>
        <end position="165"/>
    </location>
</feature>
<dbReference type="GO" id="GO:0003677">
    <property type="term" value="F:DNA binding"/>
    <property type="evidence" value="ECO:0007669"/>
    <property type="project" value="InterPro"/>
</dbReference>
<evidence type="ECO:0000313" key="7">
    <source>
        <dbReference type="EMBL" id="RFS18777.1"/>
    </source>
</evidence>
<dbReference type="PANTHER" id="PTHR43133:SF46">
    <property type="entry name" value="RNA POLYMERASE SIGMA-70 FACTOR ECF SUBFAMILY"/>
    <property type="match status" value="1"/>
</dbReference>
<comment type="caution">
    <text evidence="7">The sequence shown here is derived from an EMBL/GenBank/DDBJ whole genome shotgun (WGS) entry which is preliminary data.</text>
</comment>